<dbReference type="PANTHER" id="PTHR11552:SF138">
    <property type="entry name" value="DEHYDROGENASE PKFF-RELATED"/>
    <property type="match status" value="1"/>
</dbReference>
<proteinExistence type="inferred from homology"/>
<feature type="active site" description="Proton donor" evidence="3">
    <location>
        <position position="578"/>
    </location>
</feature>
<feature type="signal peptide" evidence="4">
    <location>
        <begin position="1"/>
        <end position="20"/>
    </location>
</feature>
<keyword evidence="2" id="KW-0325">Glycoprotein</keyword>
<accession>A0AAD9YNH6</accession>
<dbReference type="SUPFAM" id="SSF51905">
    <property type="entry name" value="FAD/NAD(P)-binding domain"/>
    <property type="match status" value="1"/>
</dbReference>
<sequence>MLSRLLLAATAAAAAALAQGDQTIGATIDSQGVTRLYGNSFGRPGYNVTYDYIIVGGGNAGNTIAARLALDPANYTVAIVESGSFYEITAGNRTQVPGLGFIETQSFPAGIGPSLTLFDIITEPQAGYNGRKIDYLQGQTLGGSTASNGMAYHRATEGTFEQWSELVGDDFWSWDKVYAAYKKSCTFSPPDFTKIDESLNITWDSAAFDQNGGLLHVSYGNYQGPFGPYMDAALEKTGMSHIEGLNSGKLIGYGALTVTVDPRTATRSSSETSFLQAAAQGSSIKIYPNALAKRITFDGDKKATGIDVQMNSATANKVYHLGARKEVIVSAGAWHSPQLLMVSGIGPADTLKKNGIDVLVDLPGVGQNEEVGIRPSRRSALSLTQSQDQPTVPAMFKVNITTFTQIVRENPEVTAKAVDDYLNSQSGPFSGVGAGQGIGFEKLPESYRKEYSNATLQFLDGFPKDWPEVEWLTYESAAGIGDIGPDDNFLTFGGVMLTTASKGNMTISSADMLDPPVISPNWLVDDKDLEQAYSIFMRLREIASYSSIMQEEVYPGPSLSGKEAIIDWLRNNMGYIFHAACTCKMGREDDNMAVVDSRSRVRGVTGLRVVDASAFPSLPPGHPMSTVYMFAERIAESILEGN</sequence>
<comment type="similarity">
    <text evidence="1">Belongs to the GMC oxidoreductase family.</text>
</comment>
<dbReference type="InterPro" id="IPR036188">
    <property type="entry name" value="FAD/NAD-bd_sf"/>
</dbReference>
<comment type="caution">
    <text evidence="6">The sequence shown here is derived from an EMBL/GenBank/DDBJ whole genome shotgun (WGS) entry which is preliminary data.</text>
</comment>
<dbReference type="Pfam" id="PF00732">
    <property type="entry name" value="GMC_oxred_N"/>
    <property type="match status" value="1"/>
</dbReference>
<dbReference type="PIRSF" id="PIRSF000137">
    <property type="entry name" value="Alcohol_oxidase"/>
    <property type="match status" value="1"/>
</dbReference>
<reference evidence="6" key="1">
    <citation type="submission" date="2023-02" db="EMBL/GenBank/DDBJ databases">
        <title>Colletotrichum kahawae CIFC_Que2 genome sequencing and assembly.</title>
        <authorList>
            <person name="Baroncelli R."/>
        </authorList>
    </citation>
    <scope>NUCLEOTIDE SEQUENCE</scope>
    <source>
        <strain evidence="6">CIFC_Que2</strain>
    </source>
</reference>
<feature type="active site" description="Proton acceptor" evidence="3">
    <location>
        <position position="622"/>
    </location>
</feature>
<evidence type="ECO:0000256" key="2">
    <source>
        <dbReference type="ARBA" id="ARBA00023180"/>
    </source>
</evidence>
<organism evidence="6 7">
    <name type="scientific">Colletotrichum kahawae</name>
    <name type="common">Coffee berry disease fungus</name>
    <dbReference type="NCBI Taxonomy" id="34407"/>
    <lineage>
        <taxon>Eukaryota</taxon>
        <taxon>Fungi</taxon>
        <taxon>Dikarya</taxon>
        <taxon>Ascomycota</taxon>
        <taxon>Pezizomycotina</taxon>
        <taxon>Sordariomycetes</taxon>
        <taxon>Hypocreomycetidae</taxon>
        <taxon>Glomerellales</taxon>
        <taxon>Glomerellaceae</taxon>
        <taxon>Colletotrichum</taxon>
        <taxon>Colletotrichum gloeosporioides species complex</taxon>
    </lineage>
</organism>
<evidence type="ECO:0000313" key="7">
    <source>
        <dbReference type="Proteomes" id="UP001281614"/>
    </source>
</evidence>
<dbReference type="Gene3D" id="3.50.50.60">
    <property type="entry name" value="FAD/NAD(P)-binding domain"/>
    <property type="match status" value="1"/>
</dbReference>
<dbReference type="InterPro" id="IPR007867">
    <property type="entry name" value="GMC_OxRtase_C"/>
</dbReference>
<name>A0AAD9YNH6_COLKA</name>
<protein>
    <recommendedName>
        <fullName evidence="5">Glucose-methanol-choline oxidoreductase N-terminal domain-containing protein</fullName>
    </recommendedName>
</protein>
<evidence type="ECO:0000259" key="5">
    <source>
        <dbReference type="PROSITE" id="PS00624"/>
    </source>
</evidence>
<evidence type="ECO:0000256" key="3">
    <source>
        <dbReference type="PIRSR" id="PIRSR000137-1"/>
    </source>
</evidence>
<dbReference type="PROSITE" id="PS00624">
    <property type="entry name" value="GMC_OXRED_2"/>
    <property type="match status" value="1"/>
</dbReference>
<feature type="domain" description="Glucose-methanol-choline oxidoreductase N-terminal" evidence="5">
    <location>
        <begin position="332"/>
        <end position="346"/>
    </location>
</feature>
<dbReference type="Proteomes" id="UP001281614">
    <property type="component" value="Unassembled WGS sequence"/>
</dbReference>
<gene>
    <name evidence="6" type="ORF">CKAH01_13975</name>
</gene>
<keyword evidence="7" id="KW-1185">Reference proteome</keyword>
<evidence type="ECO:0000313" key="6">
    <source>
        <dbReference type="EMBL" id="KAK2772272.1"/>
    </source>
</evidence>
<dbReference type="PANTHER" id="PTHR11552">
    <property type="entry name" value="GLUCOSE-METHANOL-CHOLINE GMC OXIDOREDUCTASE"/>
    <property type="match status" value="1"/>
</dbReference>
<feature type="chain" id="PRO_5042078066" description="Glucose-methanol-choline oxidoreductase N-terminal domain-containing protein" evidence="4">
    <location>
        <begin position="21"/>
        <end position="642"/>
    </location>
</feature>
<evidence type="ECO:0000256" key="1">
    <source>
        <dbReference type="ARBA" id="ARBA00010790"/>
    </source>
</evidence>
<dbReference type="AlphaFoldDB" id="A0AAD9YNH6"/>
<dbReference type="GO" id="GO:0016614">
    <property type="term" value="F:oxidoreductase activity, acting on CH-OH group of donors"/>
    <property type="evidence" value="ECO:0007669"/>
    <property type="project" value="InterPro"/>
</dbReference>
<dbReference type="InterPro" id="IPR012132">
    <property type="entry name" value="GMC_OxRdtase"/>
</dbReference>
<dbReference type="Gene3D" id="3.30.560.10">
    <property type="entry name" value="Glucose Oxidase, domain 3"/>
    <property type="match status" value="1"/>
</dbReference>
<dbReference type="GO" id="GO:0044550">
    <property type="term" value="P:secondary metabolite biosynthetic process"/>
    <property type="evidence" value="ECO:0007669"/>
    <property type="project" value="TreeGrafter"/>
</dbReference>
<dbReference type="EMBL" id="VYYT01000069">
    <property type="protein sequence ID" value="KAK2772272.1"/>
    <property type="molecule type" value="Genomic_DNA"/>
</dbReference>
<dbReference type="SUPFAM" id="SSF54373">
    <property type="entry name" value="FAD-linked reductases, C-terminal domain"/>
    <property type="match status" value="1"/>
</dbReference>
<dbReference type="InterPro" id="IPR000172">
    <property type="entry name" value="GMC_OxRdtase_N"/>
</dbReference>
<keyword evidence="4" id="KW-0732">Signal</keyword>
<dbReference type="GO" id="GO:0050660">
    <property type="term" value="F:flavin adenine dinucleotide binding"/>
    <property type="evidence" value="ECO:0007669"/>
    <property type="project" value="InterPro"/>
</dbReference>
<dbReference type="Pfam" id="PF05199">
    <property type="entry name" value="GMC_oxred_C"/>
    <property type="match status" value="1"/>
</dbReference>
<evidence type="ECO:0000256" key="4">
    <source>
        <dbReference type="SAM" id="SignalP"/>
    </source>
</evidence>